<reference evidence="1 2" key="1">
    <citation type="submission" date="2024-02" db="EMBL/GenBank/DDBJ databases">
        <title>De novo assembly and annotation of 12 fungi associated with fruit tree decline syndrome in Ontario, Canada.</title>
        <authorList>
            <person name="Sulman M."/>
            <person name="Ellouze W."/>
            <person name="Ilyukhin E."/>
        </authorList>
    </citation>
    <scope>NUCLEOTIDE SEQUENCE [LARGE SCALE GENOMIC DNA]</scope>
    <source>
        <strain evidence="1 2">M42-189</strain>
    </source>
</reference>
<evidence type="ECO:0000313" key="1">
    <source>
        <dbReference type="EMBL" id="KAL1602402.1"/>
    </source>
</evidence>
<gene>
    <name evidence="1" type="ORF">SLS60_005818</name>
</gene>
<dbReference type="Proteomes" id="UP001521785">
    <property type="component" value="Unassembled WGS sequence"/>
</dbReference>
<dbReference type="CDD" id="cd18186">
    <property type="entry name" value="BTB_POZ_ZBTB_KLHL-like"/>
    <property type="match status" value="1"/>
</dbReference>
<dbReference type="InterPro" id="IPR011333">
    <property type="entry name" value="SKP1/BTB/POZ_sf"/>
</dbReference>
<dbReference type="EMBL" id="JAKJXO020000007">
    <property type="protein sequence ID" value="KAL1602402.1"/>
    <property type="molecule type" value="Genomic_DNA"/>
</dbReference>
<protein>
    <recommendedName>
        <fullName evidence="3">BTB domain-containing protein</fullName>
    </recommendedName>
</protein>
<organism evidence="1 2">
    <name type="scientific">Paraconiothyrium brasiliense</name>
    <dbReference type="NCBI Taxonomy" id="300254"/>
    <lineage>
        <taxon>Eukaryota</taxon>
        <taxon>Fungi</taxon>
        <taxon>Dikarya</taxon>
        <taxon>Ascomycota</taxon>
        <taxon>Pezizomycotina</taxon>
        <taxon>Dothideomycetes</taxon>
        <taxon>Pleosporomycetidae</taxon>
        <taxon>Pleosporales</taxon>
        <taxon>Massarineae</taxon>
        <taxon>Didymosphaeriaceae</taxon>
        <taxon>Paraconiothyrium</taxon>
    </lineage>
</organism>
<evidence type="ECO:0000313" key="2">
    <source>
        <dbReference type="Proteomes" id="UP001521785"/>
    </source>
</evidence>
<sequence length="246" mass="28352">MSSRSPQNTLNNTPTLITLTYAGDVILKLGGHEQPVIRLLCSSVCLSHGSSVFKAMFRPDRFAEGQDLSFTSPPEVPLPEDDPDSVKRLCEILHSQPGDHDEWICTNHYAEFAIVVDKYDCRNATLPWFKMHFHHILAPKSCPDTEKLLFVCYVLDFPKEFEAVTKQLMLNHNRPIDPLTAMHDTDLVPLKFLRDLEQRRKLNVEKVARALEPWFVRNVTLRHSSFRIEHVRLPHRGCTIWLSPVF</sequence>
<accession>A0ABR3RDG3</accession>
<name>A0ABR3RDG3_9PLEO</name>
<keyword evidence="2" id="KW-1185">Reference proteome</keyword>
<evidence type="ECO:0008006" key="3">
    <source>
        <dbReference type="Google" id="ProtNLM"/>
    </source>
</evidence>
<proteinExistence type="predicted"/>
<comment type="caution">
    <text evidence="1">The sequence shown here is derived from an EMBL/GenBank/DDBJ whole genome shotgun (WGS) entry which is preliminary data.</text>
</comment>
<dbReference type="Gene3D" id="3.30.710.10">
    <property type="entry name" value="Potassium Channel Kv1.1, Chain A"/>
    <property type="match status" value="1"/>
</dbReference>